<keyword evidence="1" id="KW-0472">Membrane</keyword>
<accession>A0A0K0EZU2</accession>
<keyword evidence="1" id="KW-1133">Transmembrane helix</keyword>
<proteinExistence type="predicted"/>
<reference evidence="3" key="1">
    <citation type="submission" date="2014-07" db="EMBL/GenBank/DDBJ databases">
        <authorList>
            <person name="Martin A.A"/>
            <person name="De Silva N."/>
        </authorList>
    </citation>
    <scope>NUCLEOTIDE SEQUENCE</scope>
</reference>
<dbReference type="Pfam" id="PF04155">
    <property type="entry name" value="Ground-like"/>
    <property type="match status" value="1"/>
</dbReference>
<feature type="transmembrane region" description="Helical" evidence="1">
    <location>
        <begin position="21"/>
        <end position="41"/>
    </location>
</feature>
<protein>
    <submittedName>
        <fullName evidence="4">Ground-like domain-containing protein</fullName>
    </submittedName>
</protein>
<organism evidence="3 4">
    <name type="scientific">Strongyloides venezuelensis</name>
    <name type="common">Threadworm</name>
    <dbReference type="NCBI Taxonomy" id="75913"/>
    <lineage>
        <taxon>Eukaryota</taxon>
        <taxon>Metazoa</taxon>
        <taxon>Ecdysozoa</taxon>
        <taxon>Nematoda</taxon>
        <taxon>Chromadorea</taxon>
        <taxon>Rhabditida</taxon>
        <taxon>Tylenchina</taxon>
        <taxon>Panagrolaimomorpha</taxon>
        <taxon>Strongyloidoidea</taxon>
        <taxon>Strongyloididae</taxon>
        <taxon>Strongyloides</taxon>
    </lineage>
</organism>
<keyword evidence="3" id="KW-1185">Reference proteome</keyword>
<dbReference type="STRING" id="75913.A0A0K0EZU2"/>
<evidence type="ECO:0000313" key="4">
    <source>
        <dbReference type="WBParaSite" id="SVE_0205200.1"/>
    </source>
</evidence>
<reference evidence="4" key="2">
    <citation type="submission" date="2015-08" db="UniProtKB">
        <authorList>
            <consortium name="WormBaseParasite"/>
        </authorList>
    </citation>
    <scope>IDENTIFICATION</scope>
</reference>
<dbReference type="Proteomes" id="UP000035680">
    <property type="component" value="Unassembled WGS sequence"/>
</dbReference>
<feature type="domain" description="Ground-like" evidence="2">
    <location>
        <begin position="266"/>
        <end position="336"/>
    </location>
</feature>
<evidence type="ECO:0000313" key="3">
    <source>
        <dbReference type="Proteomes" id="UP000035680"/>
    </source>
</evidence>
<dbReference type="WBParaSite" id="SVE_0205200.1">
    <property type="protein sequence ID" value="SVE_0205200.1"/>
    <property type="gene ID" value="SVE_0205200"/>
</dbReference>
<evidence type="ECO:0000259" key="2">
    <source>
        <dbReference type="Pfam" id="PF04155"/>
    </source>
</evidence>
<dbReference type="InterPro" id="IPR007284">
    <property type="entry name" value="Ground-like_dom"/>
</dbReference>
<name>A0A0K0EZU2_STRVS</name>
<evidence type="ECO:0000256" key="1">
    <source>
        <dbReference type="SAM" id="Phobius"/>
    </source>
</evidence>
<sequence>MEREDMILQISEFYASFIRNPLLVMKFFIFTTFIYISYGFLQYPSPPCCGGGNYGCGMPMSGGFGSGCGGSLNPSPLVLPPPLTLPPAPCPPQLPCPKISCPAPPPCPPTFCPPPPPPPPCNCPPQLPPKIIQVPVPMPAPQTSSGCGMIMTSYGPQPDPSCGGGIQIPPRVVQPPIPQPMPQPIPQPMPQPLPQPIPQPLMPPMGCGGREGPFPLGGGCGSPRPPFFPPPINDCCCNCAAPCAFNVQRSHLRSAFASKTFNAPQDPKCNQKELKLIIRKYISDDLDISKRLIQKAAQEQLEKKYNVICGNGTFSFVVFSDSFCQHTVENVTCYVFHPIS</sequence>
<dbReference type="AlphaFoldDB" id="A0A0K0EZU2"/>
<keyword evidence="1" id="KW-0812">Transmembrane</keyword>
<dbReference type="PRINTS" id="PR01217">
    <property type="entry name" value="PRICHEXTENSN"/>
</dbReference>